<dbReference type="EMBL" id="CP073581">
    <property type="protein sequence ID" value="QUJ75690.1"/>
    <property type="molecule type" value="Genomic_DNA"/>
</dbReference>
<gene>
    <name evidence="1" type="ORF">KDD17_12080</name>
</gene>
<proteinExistence type="predicted"/>
<organism evidence="1 2">
    <name type="scientific">Sulfitobacter albidus</name>
    <dbReference type="NCBI Taxonomy" id="2829501"/>
    <lineage>
        <taxon>Bacteria</taxon>
        <taxon>Pseudomonadati</taxon>
        <taxon>Pseudomonadota</taxon>
        <taxon>Alphaproteobacteria</taxon>
        <taxon>Rhodobacterales</taxon>
        <taxon>Roseobacteraceae</taxon>
        <taxon>Sulfitobacter</taxon>
    </lineage>
</organism>
<name>A0A975JCR1_9RHOB</name>
<sequence>MKHVPKPNTDADLIQAFLDKGGAVKKGKTKPMPQDLGLSNNQWGNKLTREEKAAVKAQEDARAAQKPKR</sequence>
<keyword evidence="2" id="KW-1185">Reference proteome</keyword>
<dbReference type="KEGG" id="sual:KDD17_12080"/>
<dbReference type="RefSeq" id="WP_212703893.1">
    <property type="nucleotide sequence ID" value="NZ_CP073581.1"/>
</dbReference>
<protein>
    <submittedName>
        <fullName evidence="1">Uncharacterized protein</fullName>
    </submittedName>
</protein>
<evidence type="ECO:0000313" key="2">
    <source>
        <dbReference type="Proteomes" id="UP000683291"/>
    </source>
</evidence>
<accession>A0A975JCR1</accession>
<dbReference type="Proteomes" id="UP000683291">
    <property type="component" value="Chromosome 1"/>
</dbReference>
<reference evidence="1" key="1">
    <citation type="submission" date="2021-04" db="EMBL/GenBank/DDBJ databases">
        <title>Complete genome sequence for Sulfitobacter sp. strain JK7-1.</title>
        <authorList>
            <person name="Park S.-J."/>
        </authorList>
    </citation>
    <scope>NUCLEOTIDE SEQUENCE</scope>
    <source>
        <strain evidence="1">JK7-1</strain>
    </source>
</reference>
<dbReference type="AlphaFoldDB" id="A0A975JCR1"/>
<evidence type="ECO:0000313" key="1">
    <source>
        <dbReference type="EMBL" id="QUJ75690.1"/>
    </source>
</evidence>